<name>A0ABT1TKX1_9GAMM</name>
<dbReference type="Gene3D" id="3.90.1480.10">
    <property type="entry name" value="Alpha-2,3-sialyltransferase"/>
    <property type="match status" value="1"/>
</dbReference>
<dbReference type="InterPro" id="IPR002826">
    <property type="entry name" value="MptE-like"/>
</dbReference>
<dbReference type="Gene3D" id="1.25.40.10">
    <property type="entry name" value="Tetratricopeptide repeat domain"/>
    <property type="match status" value="1"/>
</dbReference>
<dbReference type="Proteomes" id="UP001524499">
    <property type="component" value="Unassembled WGS sequence"/>
</dbReference>
<gene>
    <name evidence="2" type="ORF">NP590_18585</name>
</gene>
<dbReference type="PANTHER" id="PTHR41786:SF1">
    <property type="entry name" value="6-HYDROXYMETHYLPTERIN DIPHOSPHOKINASE MPTE-LIKE DOMAIN-CONTAINING PROTEIN"/>
    <property type="match status" value="1"/>
</dbReference>
<dbReference type="PANTHER" id="PTHR41786">
    <property type="entry name" value="MOTILITY ACCESSORY FACTOR MAF"/>
    <property type="match status" value="1"/>
</dbReference>
<sequence length="834" mass="94809">MIDNDELVSSHILGPITVNRFGDRFLFNLNRHGFDKLGAEALFETRFGEAMFNENTLHVIVGTDSGLLVKYLRNKTLPRGARYLFIEPESVLAQLHEHGMLAVDDERILCIGLKDWSAAVRSFKISDYFYINAVRSFNAFCAQDDFVNEYAELSWSVVDALAQLNWDNNAAIGQEAFIDRQIKNIAENRLPAKLLKNAFKDQTVVILAGGPSLDDALPWVKLHRRKFIVFAVSRIARQLLAADIEPDFVFSVDPHDISFDISKEMLRFGGRTVFICSYHTVPDLLNQWPGLMFYLGQRVPWESHLNVANFSGAGPTVTNSALSVAHELGFKRVILAGVDLCFTRDGFTHAKGSNEQLAGPKLNLTSLQVETNGGFLAPTGNDFAQAIKNLSLQAKRMVLSGGKIINASISAAKIDGVEYIPLAEIKLEAEAADAREVVESRLRDSSLELSLDVILADLHKARFHVQEIQRLAEQARQINDSMYNAEGVLENYKDKRKLDQIEKKFKRQHRHFSKLVKRFGIRQFLQVVRPFEDEDWTFEEARRLGNLFYDAYFEGAKKLSLLIEDAMDRVITRQQENEAEPDFELLFQQWRKDKSFGRAGLWRNKHPEVKISAPVAAVFEEFERKFADILNQKDTRHLEKMKQASNLAIVRQRAGLLFKHKKTQELHNLLASLDKHEQQQAAQPYRYLIDGYLAELMGEPERALIAYQQILECGDILLEDALIRVARIGIEHDDVRNVHLALDCLSKLNPVFLPYFAEIQRLQGNILDAIDTYGSYVSQFPADTLVQIKLAMLYIECKSYEGGEMMLNFILSQKPDYAPALNLKQQLLLDKGVN</sequence>
<evidence type="ECO:0000313" key="2">
    <source>
        <dbReference type="EMBL" id="MCQ8106122.1"/>
    </source>
</evidence>
<proteinExistence type="predicted"/>
<dbReference type="RefSeq" id="WP_256604185.1">
    <property type="nucleotide sequence ID" value="NZ_JANIBJ010000048.1"/>
</dbReference>
<reference evidence="2 3" key="1">
    <citation type="submission" date="2022-07" db="EMBL/GenBank/DDBJ databases">
        <title>Methylomonas rivi sp. nov., Methylomonas rosea sp. nov., Methylomonas aureus sp. nov. and Methylomonas subterranea sp. nov., four novel methanotrophs isolated from a freshwater creek and the deep terrestrial subsurface.</title>
        <authorList>
            <person name="Abin C."/>
            <person name="Sankaranarayanan K."/>
            <person name="Garner C."/>
            <person name="Sindelar R."/>
            <person name="Kotary K."/>
            <person name="Garner R."/>
            <person name="Barclay S."/>
            <person name="Lawson P."/>
            <person name="Krumholz L."/>
        </authorList>
    </citation>
    <scope>NUCLEOTIDE SEQUENCE [LARGE SCALE GENOMIC DNA]</scope>
    <source>
        <strain evidence="2 3">SURF-2</strain>
    </source>
</reference>
<evidence type="ECO:0000259" key="1">
    <source>
        <dbReference type="Pfam" id="PF01973"/>
    </source>
</evidence>
<comment type="caution">
    <text evidence="2">The sequence shown here is derived from an EMBL/GenBank/DDBJ whole genome shotgun (WGS) entry which is preliminary data.</text>
</comment>
<dbReference type="EMBL" id="JANIBJ010000048">
    <property type="protein sequence ID" value="MCQ8106122.1"/>
    <property type="molecule type" value="Genomic_DNA"/>
</dbReference>
<keyword evidence="3" id="KW-1185">Reference proteome</keyword>
<evidence type="ECO:0000313" key="3">
    <source>
        <dbReference type="Proteomes" id="UP001524499"/>
    </source>
</evidence>
<dbReference type="InterPro" id="IPR011990">
    <property type="entry name" value="TPR-like_helical_dom_sf"/>
</dbReference>
<protein>
    <submittedName>
        <fullName evidence="2">DUF115 domain-containing protein</fullName>
    </submittedName>
</protein>
<feature type="domain" description="6-hydroxymethylpterin diphosphokinase MptE-like" evidence="1">
    <location>
        <begin position="180"/>
        <end position="344"/>
    </location>
</feature>
<accession>A0ABT1TKX1</accession>
<organism evidence="2 3">
    <name type="scientific">Methylomonas subterranea</name>
    <dbReference type="NCBI Taxonomy" id="2952225"/>
    <lineage>
        <taxon>Bacteria</taxon>
        <taxon>Pseudomonadati</taxon>
        <taxon>Pseudomonadota</taxon>
        <taxon>Gammaproteobacteria</taxon>
        <taxon>Methylococcales</taxon>
        <taxon>Methylococcaceae</taxon>
        <taxon>Methylomonas</taxon>
    </lineage>
</organism>
<dbReference type="SUPFAM" id="SSF48452">
    <property type="entry name" value="TPR-like"/>
    <property type="match status" value="1"/>
</dbReference>
<dbReference type="Pfam" id="PF01973">
    <property type="entry name" value="MptE-like"/>
    <property type="match status" value="1"/>
</dbReference>